<dbReference type="SUPFAM" id="SSF103025">
    <property type="entry name" value="Folate-binding domain"/>
    <property type="match status" value="1"/>
</dbReference>
<keyword evidence="2" id="KW-1185">Reference proteome</keyword>
<dbReference type="Pfam" id="PF04268">
    <property type="entry name" value="SoxG"/>
    <property type="match status" value="1"/>
</dbReference>
<protein>
    <submittedName>
        <fullName evidence="1">Sarcosine oxidase subunit gamma</fullName>
    </submittedName>
</protein>
<dbReference type="Gene3D" id="3.30.1360.120">
    <property type="entry name" value="Probable tRNA modification gtpase trme, domain 1"/>
    <property type="match status" value="1"/>
</dbReference>
<organism evidence="1 2">
    <name type="scientific">Roseibium aestuarii</name>
    <dbReference type="NCBI Taxonomy" id="2600299"/>
    <lineage>
        <taxon>Bacteria</taxon>
        <taxon>Pseudomonadati</taxon>
        <taxon>Pseudomonadota</taxon>
        <taxon>Alphaproteobacteria</taxon>
        <taxon>Hyphomicrobiales</taxon>
        <taxon>Stappiaceae</taxon>
        <taxon>Roseibium</taxon>
    </lineage>
</organism>
<dbReference type="Proteomes" id="UP001597327">
    <property type="component" value="Unassembled WGS sequence"/>
</dbReference>
<dbReference type="InterPro" id="IPR007375">
    <property type="entry name" value="SoxG"/>
</dbReference>
<dbReference type="InterPro" id="IPR027266">
    <property type="entry name" value="TrmE/GcvT-like"/>
</dbReference>
<dbReference type="RefSeq" id="WP_149892990.1">
    <property type="nucleotide sequence ID" value="NZ_JBHUFA010000004.1"/>
</dbReference>
<name>A0ABW4JXA3_9HYPH</name>
<gene>
    <name evidence="1" type="ORF">ACFSC7_11300</name>
</gene>
<evidence type="ECO:0000313" key="1">
    <source>
        <dbReference type="EMBL" id="MFD1696103.1"/>
    </source>
</evidence>
<accession>A0ABW4JXA3</accession>
<proteinExistence type="predicted"/>
<evidence type="ECO:0000313" key="2">
    <source>
        <dbReference type="Proteomes" id="UP001597327"/>
    </source>
</evidence>
<reference evidence="2" key="1">
    <citation type="journal article" date="2019" name="Int. J. Syst. Evol. Microbiol.">
        <title>The Global Catalogue of Microorganisms (GCM) 10K type strain sequencing project: providing services to taxonomists for standard genome sequencing and annotation.</title>
        <authorList>
            <consortium name="The Broad Institute Genomics Platform"/>
            <consortium name="The Broad Institute Genome Sequencing Center for Infectious Disease"/>
            <person name="Wu L."/>
            <person name="Ma J."/>
        </authorList>
    </citation>
    <scope>NUCLEOTIDE SEQUENCE [LARGE SCALE GENOMIC DNA]</scope>
    <source>
        <strain evidence="2">JCM 3369</strain>
    </source>
</reference>
<sequence length="183" mass="19764">MTVVPHELVAGVLSETPDLSVSLMPLRGRFSLRLMPEGTDPAGEVLGFRLPTRIGARQAAGSREVVCLGPDEWLVVCDDADRAVIEQGVATLAASVPHALVDLSDRELTVMVSGSRATELLTLGWPRDPQSVAVGTARRTVFDGVTVVIWRDGETQWRLDVWRSFAPHVLDLLLTGCRELAAG</sequence>
<comment type="caution">
    <text evidence="1">The sequence shown here is derived from an EMBL/GenBank/DDBJ whole genome shotgun (WGS) entry which is preliminary data.</text>
</comment>
<dbReference type="Gene3D" id="3.30.70.1520">
    <property type="entry name" value="Heterotetrameric sarcosine oxidase"/>
    <property type="match status" value="1"/>
</dbReference>
<dbReference type="EMBL" id="JBHUFA010000004">
    <property type="protein sequence ID" value="MFD1696103.1"/>
    <property type="molecule type" value="Genomic_DNA"/>
</dbReference>